<keyword evidence="3" id="KW-1185">Reference proteome</keyword>
<dbReference type="AlphaFoldDB" id="A0A6N9YPG7"/>
<proteinExistence type="predicted"/>
<feature type="transmembrane region" description="Helical" evidence="1">
    <location>
        <begin position="35"/>
        <end position="57"/>
    </location>
</feature>
<feature type="transmembrane region" description="Helical" evidence="1">
    <location>
        <begin position="69"/>
        <end position="87"/>
    </location>
</feature>
<name>A0A6N9YPG7_9ACTN</name>
<evidence type="ECO:0000256" key="1">
    <source>
        <dbReference type="SAM" id="Phobius"/>
    </source>
</evidence>
<organism evidence="2 3">
    <name type="scientific">Phytoactinopolyspora alkaliphila</name>
    <dbReference type="NCBI Taxonomy" id="1783498"/>
    <lineage>
        <taxon>Bacteria</taxon>
        <taxon>Bacillati</taxon>
        <taxon>Actinomycetota</taxon>
        <taxon>Actinomycetes</taxon>
        <taxon>Jiangellales</taxon>
        <taxon>Jiangellaceae</taxon>
        <taxon>Phytoactinopolyspora</taxon>
    </lineage>
</organism>
<evidence type="ECO:0000313" key="2">
    <source>
        <dbReference type="EMBL" id="NED96738.1"/>
    </source>
</evidence>
<keyword evidence="1" id="KW-0472">Membrane</keyword>
<sequence>MTSVVTPLDPRRDQRARSFAHRVAPAWLHARARGIPLAVLGIVAVALAAWWCADWLVHREWSTGADSRVPVVAGAPLLAVVLASAGLGGQDEELERSTAVRWRVRRLGHILGMTLLIGCALVLIGLWEPREYGAFELARNTLGFVGLVAASAPVLGSRLAWVPSFAYAAVVYLAAPKPILTEAAWWTWPLQQWGADLAVLVVVALFVGGTALYVMKGARPARDADE</sequence>
<feature type="transmembrane region" description="Helical" evidence="1">
    <location>
        <begin position="107"/>
        <end position="127"/>
    </location>
</feature>
<comment type="caution">
    <text evidence="2">The sequence shown here is derived from an EMBL/GenBank/DDBJ whole genome shotgun (WGS) entry which is preliminary data.</text>
</comment>
<dbReference type="Proteomes" id="UP000469185">
    <property type="component" value="Unassembled WGS sequence"/>
</dbReference>
<gene>
    <name evidence="2" type="ORF">G1H11_15620</name>
</gene>
<accession>A0A6N9YPG7</accession>
<evidence type="ECO:0000313" key="3">
    <source>
        <dbReference type="Proteomes" id="UP000469185"/>
    </source>
</evidence>
<feature type="transmembrane region" description="Helical" evidence="1">
    <location>
        <begin position="147"/>
        <end position="173"/>
    </location>
</feature>
<keyword evidence="1" id="KW-1133">Transmembrane helix</keyword>
<protein>
    <submittedName>
        <fullName evidence="2">Uncharacterized protein</fullName>
    </submittedName>
</protein>
<dbReference type="EMBL" id="JAAGOB010000008">
    <property type="protein sequence ID" value="NED96738.1"/>
    <property type="molecule type" value="Genomic_DNA"/>
</dbReference>
<reference evidence="2 3" key="1">
    <citation type="submission" date="2020-02" db="EMBL/GenBank/DDBJ databases">
        <authorList>
            <person name="Li X.-J."/>
            <person name="Feng X.-M."/>
        </authorList>
    </citation>
    <scope>NUCLEOTIDE SEQUENCE [LARGE SCALE GENOMIC DNA]</scope>
    <source>
        <strain evidence="2 3">CGMCC 4.7225</strain>
    </source>
</reference>
<feature type="transmembrane region" description="Helical" evidence="1">
    <location>
        <begin position="193"/>
        <end position="214"/>
    </location>
</feature>
<dbReference type="RefSeq" id="WP_163819520.1">
    <property type="nucleotide sequence ID" value="NZ_JAAGOB010000008.1"/>
</dbReference>
<keyword evidence="1" id="KW-0812">Transmembrane</keyword>